<keyword evidence="1" id="KW-0732">Signal</keyword>
<protein>
    <submittedName>
        <fullName evidence="2">Uncharacterized protein</fullName>
    </submittedName>
</protein>
<evidence type="ECO:0000313" key="3">
    <source>
        <dbReference type="Proteomes" id="UP001595824"/>
    </source>
</evidence>
<evidence type="ECO:0000256" key="1">
    <source>
        <dbReference type="SAM" id="SignalP"/>
    </source>
</evidence>
<organism evidence="2 3">
    <name type="scientific">Streptomyces andamanensis</name>
    <dbReference type="NCBI Taxonomy" id="1565035"/>
    <lineage>
        <taxon>Bacteria</taxon>
        <taxon>Bacillati</taxon>
        <taxon>Actinomycetota</taxon>
        <taxon>Actinomycetes</taxon>
        <taxon>Kitasatosporales</taxon>
        <taxon>Streptomycetaceae</taxon>
        <taxon>Streptomyces</taxon>
    </lineage>
</organism>
<keyword evidence="3" id="KW-1185">Reference proteome</keyword>
<dbReference type="Proteomes" id="UP001595824">
    <property type="component" value="Unassembled WGS sequence"/>
</dbReference>
<reference evidence="3" key="1">
    <citation type="journal article" date="2019" name="Int. J. Syst. Evol. Microbiol.">
        <title>The Global Catalogue of Microorganisms (GCM) 10K type strain sequencing project: providing services to taxonomists for standard genome sequencing and annotation.</title>
        <authorList>
            <consortium name="The Broad Institute Genomics Platform"/>
            <consortium name="The Broad Institute Genome Sequencing Center for Infectious Disease"/>
            <person name="Wu L."/>
            <person name="Ma J."/>
        </authorList>
    </citation>
    <scope>NUCLEOTIDE SEQUENCE [LARGE SCALE GENOMIC DNA]</scope>
    <source>
        <strain evidence="3">PCU 347</strain>
    </source>
</reference>
<feature type="chain" id="PRO_5045495654" evidence="1">
    <location>
        <begin position="20"/>
        <end position="62"/>
    </location>
</feature>
<proteinExistence type="predicted"/>
<sequence length="62" mass="6553">MARRTVAAALAALAGAAAAAPGGKDVTAVMFEWNFASVAKACTDELGPAGYGRREHRYSRWR</sequence>
<feature type="signal peptide" evidence="1">
    <location>
        <begin position="1"/>
        <end position="19"/>
    </location>
</feature>
<name>A0ABV8TK47_9ACTN</name>
<accession>A0ABV8TK47</accession>
<dbReference type="RefSeq" id="WP_381742385.1">
    <property type="nucleotide sequence ID" value="NZ_JBHSDP010000024.1"/>
</dbReference>
<gene>
    <name evidence="2" type="ORF">ACFPC0_24820</name>
</gene>
<evidence type="ECO:0000313" key="2">
    <source>
        <dbReference type="EMBL" id="MFC4330950.1"/>
    </source>
</evidence>
<comment type="caution">
    <text evidence="2">The sequence shown here is derived from an EMBL/GenBank/DDBJ whole genome shotgun (WGS) entry which is preliminary data.</text>
</comment>
<dbReference type="EMBL" id="JBHSDP010000024">
    <property type="protein sequence ID" value="MFC4330950.1"/>
    <property type="molecule type" value="Genomic_DNA"/>
</dbReference>
<dbReference type="Gene3D" id="3.20.20.80">
    <property type="entry name" value="Glycosidases"/>
    <property type="match status" value="1"/>
</dbReference>